<organism evidence="3 4">
    <name type="scientific">Sclerotinia trifoliorum</name>
    <dbReference type="NCBI Taxonomy" id="28548"/>
    <lineage>
        <taxon>Eukaryota</taxon>
        <taxon>Fungi</taxon>
        <taxon>Dikarya</taxon>
        <taxon>Ascomycota</taxon>
        <taxon>Pezizomycotina</taxon>
        <taxon>Leotiomycetes</taxon>
        <taxon>Helotiales</taxon>
        <taxon>Sclerotiniaceae</taxon>
        <taxon>Sclerotinia</taxon>
    </lineage>
</organism>
<keyword evidence="1" id="KW-0175">Coiled coil</keyword>
<proteinExistence type="predicted"/>
<dbReference type="Proteomes" id="UP000624404">
    <property type="component" value="Unassembled WGS sequence"/>
</dbReference>
<accession>A0A8H2W476</accession>
<dbReference type="OrthoDB" id="10449724at2759"/>
<dbReference type="EMBL" id="CAJHIA010000037">
    <property type="protein sequence ID" value="CAD6456935.1"/>
    <property type="molecule type" value="Genomic_DNA"/>
</dbReference>
<name>A0A8H2W476_9HELO</name>
<feature type="region of interest" description="Disordered" evidence="2">
    <location>
        <begin position="315"/>
        <end position="341"/>
    </location>
</feature>
<dbReference type="AlphaFoldDB" id="A0A8H2W476"/>
<evidence type="ECO:0000256" key="1">
    <source>
        <dbReference type="SAM" id="Coils"/>
    </source>
</evidence>
<comment type="caution">
    <text evidence="3">The sequence shown here is derived from an EMBL/GenBank/DDBJ whole genome shotgun (WGS) entry which is preliminary data.</text>
</comment>
<reference evidence="3" key="1">
    <citation type="submission" date="2020-10" db="EMBL/GenBank/DDBJ databases">
        <authorList>
            <person name="Kusch S."/>
        </authorList>
    </citation>
    <scope>NUCLEOTIDE SEQUENCE</scope>
    <source>
        <strain evidence="3">SwB9</strain>
    </source>
</reference>
<evidence type="ECO:0000313" key="3">
    <source>
        <dbReference type="EMBL" id="CAD6456935.1"/>
    </source>
</evidence>
<evidence type="ECO:0000256" key="2">
    <source>
        <dbReference type="SAM" id="MobiDB-lite"/>
    </source>
</evidence>
<feature type="coiled-coil region" evidence="1">
    <location>
        <begin position="96"/>
        <end position="186"/>
    </location>
</feature>
<protein>
    <submittedName>
        <fullName evidence="3">6f400d19-f63e-4bea-8768-1132c355b9a0-CDS</fullName>
    </submittedName>
</protein>
<gene>
    <name evidence="3" type="ORF">SCLTRI_LOCUS10549</name>
</gene>
<sequence length="341" mass="40038">MTNPNHELKELKKILTSTQTQLRELIQRHNSQMKQLRTQKKTLQSHITELEDELAESRADNDGLVLRCEELEYKNWSIFHSGDVIFDENYVLRVEREGLVAERRDLIEEKRRLVEEKECLVEEKEVLVVEKEVLVVEKEVLVVEKERLVEEKEQLLLENQELENSLDQAKNEKSEAKKSAKKHETINITLTKELKSRGKKYLAQKQEWRIQKQEFITQKTEWETEKNEFIAEKQEWESYEDKLRAVVASLDKKGWDLLTTLFAFGKSDDKVWVGKMDEKIVGMVGESGEMLEMIFERRGGMRRCLLDEVVWEAEDEQVGPEDEQTHGVNGDLMMAGSEEDL</sequence>
<feature type="coiled-coil region" evidence="1">
    <location>
        <begin position="8"/>
        <end position="67"/>
    </location>
</feature>
<evidence type="ECO:0000313" key="4">
    <source>
        <dbReference type="Proteomes" id="UP000624404"/>
    </source>
</evidence>
<keyword evidence="4" id="KW-1185">Reference proteome</keyword>